<protein>
    <submittedName>
        <fullName evidence="2">(African queen) hypothetical protein</fullName>
    </submittedName>
</protein>
<dbReference type="EMBL" id="CAKASE010000072">
    <property type="protein sequence ID" value="CAG9574161.1"/>
    <property type="molecule type" value="Genomic_DNA"/>
</dbReference>
<dbReference type="Proteomes" id="UP000789524">
    <property type="component" value="Unassembled WGS sequence"/>
</dbReference>
<feature type="compositionally biased region" description="Basic and acidic residues" evidence="1">
    <location>
        <begin position="122"/>
        <end position="131"/>
    </location>
</feature>
<evidence type="ECO:0000313" key="2">
    <source>
        <dbReference type="EMBL" id="CAG9574161.1"/>
    </source>
</evidence>
<evidence type="ECO:0000256" key="1">
    <source>
        <dbReference type="SAM" id="MobiDB-lite"/>
    </source>
</evidence>
<gene>
    <name evidence="2" type="ORF">DCHRY22_LOCUS10784</name>
</gene>
<feature type="region of interest" description="Disordered" evidence="1">
    <location>
        <begin position="263"/>
        <end position="344"/>
    </location>
</feature>
<feature type="compositionally biased region" description="Polar residues" evidence="1">
    <location>
        <begin position="142"/>
        <end position="153"/>
    </location>
</feature>
<name>A0A8J2QW33_9NEOP</name>
<dbReference type="AlphaFoldDB" id="A0A8J2QW33"/>
<feature type="region of interest" description="Disordered" evidence="1">
    <location>
        <begin position="100"/>
        <end position="180"/>
    </location>
</feature>
<accession>A0A8J2QW33</accession>
<sequence>MWRLRSSLEEWERRKTYLIRSLFEDLPALSPIYERQEPISPSSPSYFLRPESPLPDLIIEIEPRKPNPHDDPDEVYEKLAKEMRRLYKRDFLGVAISTSSSELEEFEDNSPCPYVSSSVEPESEHESREDSESMIISEIDQTDTQIKSSSQESSEAEIVSETVHTQVEIHSQNDESEQRRYVPFRLFQSLQPIPEHDEPSFNESKTTLVLGSMDEQANIDVKEASVTKSFAKDSDASFIHSSFRDSLSHPHESLDKLRQGKAFTSLGTPVEPKQSESISRETKRTDFSMEMESEEYSTDVLPLDRELESPESTAADENLSFLTSTPRRKRKSEKTLSSTESEHKRRSLSISSAFSEVSAANAAIQTSFSDGDPDWSFFWSKFFVGAPTVYNICSCDNHVCS</sequence>
<keyword evidence="3" id="KW-1185">Reference proteome</keyword>
<dbReference type="OrthoDB" id="7469032at2759"/>
<proteinExistence type="predicted"/>
<reference evidence="2" key="1">
    <citation type="submission" date="2021-09" db="EMBL/GenBank/DDBJ databases">
        <authorList>
            <person name="Martin H S."/>
        </authorList>
    </citation>
    <scope>NUCLEOTIDE SEQUENCE</scope>
</reference>
<feature type="compositionally biased region" description="Basic and acidic residues" evidence="1">
    <location>
        <begin position="278"/>
        <end position="287"/>
    </location>
</feature>
<evidence type="ECO:0000313" key="3">
    <source>
        <dbReference type="Proteomes" id="UP000789524"/>
    </source>
</evidence>
<comment type="caution">
    <text evidence="2">The sequence shown here is derived from an EMBL/GenBank/DDBJ whole genome shotgun (WGS) entry which is preliminary data.</text>
</comment>
<organism evidence="2 3">
    <name type="scientific">Danaus chrysippus</name>
    <name type="common">African queen</name>
    <dbReference type="NCBI Taxonomy" id="151541"/>
    <lineage>
        <taxon>Eukaryota</taxon>
        <taxon>Metazoa</taxon>
        <taxon>Ecdysozoa</taxon>
        <taxon>Arthropoda</taxon>
        <taxon>Hexapoda</taxon>
        <taxon>Insecta</taxon>
        <taxon>Pterygota</taxon>
        <taxon>Neoptera</taxon>
        <taxon>Endopterygota</taxon>
        <taxon>Lepidoptera</taxon>
        <taxon>Glossata</taxon>
        <taxon>Ditrysia</taxon>
        <taxon>Papilionoidea</taxon>
        <taxon>Nymphalidae</taxon>
        <taxon>Danainae</taxon>
        <taxon>Danaini</taxon>
        <taxon>Danaina</taxon>
        <taxon>Danaus</taxon>
        <taxon>Anosia</taxon>
    </lineage>
</organism>
<feature type="compositionally biased region" description="Basic and acidic residues" evidence="1">
    <location>
        <begin position="171"/>
        <end position="180"/>
    </location>
</feature>